<dbReference type="InterPro" id="IPR011322">
    <property type="entry name" value="N-reg_PII-like_a/b"/>
</dbReference>
<feature type="domain" description="DUF2007" evidence="2">
    <location>
        <begin position="6"/>
        <end position="70"/>
    </location>
</feature>
<organism evidence="3 4">
    <name type="scientific">Mojavia pulchra JT2-VF2</name>
    <dbReference type="NCBI Taxonomy" id="287848"/>
    <lineage>
        <taxon>Bacteria</taxon>
        <taxon>Bacillati</taxon>
        <taxon>Cyanobacteriota</taxon>
        <taxon>Cyanophyceae</taxon>
        <taxon>Nostocales</taxon>
        <taxon>Nostocaceae</taxon>
    </lineage>
</organism>
<comment type="caution">
    <text evidence="3">The sequence shown here is derived from an EMBL/GenBank/DDBJ whole genome shotgun (WGS) entry which is preliminary data.</text>
</comment>
<proteinExistence type="predicted"/>
<evidence type="ECO:0000313" key="4">
    <source>
        <dbReference type="Proteomes" id="UP000715781"/>
    </source>
</evidence>
<keyword evidence="1" id="KW-0812">Transmembrane</keyword>
<keyword evidence="1" id="KW-0472">Membrane</keyword>
<keyword evidence="1" id="KW-1133">Transmembrane helix</keyword>
<dbReference type="Gene3D" id="3.30.70.790">
    <property type="entry name" value="UreE, C-terminal domain"/>
    <property type="match status" value="1"/>
</dbReference>
<dbReference type="SUPFAM" id="SSF54913">
    <property type="entry name" value="GlnB-like"/>
    <property type="match status" value="1"/>
</dbReference>
<dbReference type="Pfam" id="PF09413">
    <property type="entry name" value="DUF2007"/>
    <property type="match status" value="1"/>
</dbReference>
<name>A0A951UH53_9NOST</name>
<feature type="transmembrane region" description="Helical" evidence="1">
    <location>
        <begin position="151"/>
        <end position="171"/>
    </location>
</feature>
<reference evidence="3" key="1">
    <citation type="submission" date="2021-05" db="EMBL/GenBank/DDBJ databases">
        <authorList>
            <person name="Pietrasiak N."/>
            <person name="Ward R."/>
            <person name="Stajich J.E."/>
            <person name="Kurbessoian T."/>
        </authorList>
    </citation>
    <scope>NUCLEOTIDE SEQUENCE</scope>
    <source>
        <strain evidence="3">JT2-VF2</strain>
    </source>
</reference>
<feature type="transmembrane region" description="Helical" evidence="1">
    <location>
        <begin position="115"/>
        <end position="139"/>
    </location>
</feature>
<gene>
    <name evidence="3" type="ORF">KME32_19075</name>
</gene>
<dbReference type="Proteomes" id="UP000715781">
    <property type="component" value="Unassembled WGS sequence"/>
</dbReference>
<evidence type="ECO:0000256" key="1">
    <source>
        <dbReference type="SAM" id="Phobius"/>
    </source>
</evidence>
<dbReference type="InterPro" id="IPR018551">
    <property type="entry name" value="DUF2007"/>
</dbReference>
<dbReference type="AlphaFoldDB" id="A0A951UH53"/>
<sequence>MANHFVTVATFNNSIEANLAKQLLDAEGIRSYLANESTVDLAWHLTVAVGWIKLQVHESDAALAKSILESGNLDNQPVSEADESTAEQLFLQEDEDNIVKVSSADKTADRAFRSAVIGLILIFLPFQLYSLWLLVRLLVSRRRRISQNRRWKVIVGLLLNLLNLFILWIMFF</sequence>
<reference evidence="3" key="2">
    <citation type="journal article" date="2022" name="Microbiol. Resour. Announc.">
        <title>Metagenome Sequencing to Explore Phylogenomics of Terrestrial Cyanobacteria.</title>
        <authorList>
            <person name="Ward R.D."/>
            <person name="Stajich J.E."/>
            <person name="Johansen J.R."/>
            <person name="Huntemann M."/>
            <person name="Clum A."/>
            <person name="Foster B."/>
            <person name="Foster B."/>
            <person name="Roux S."/>
            <person name="Palaniappan K."/>
            <person name="Varghese N."/>
            <person name="Mukherjee S."/>
            <person name="Reddy T.B.K."/>
            <person name="Daum C."/>
            <person name="Copeland A."/>
            <person name="Chen I.A."/>
            <person name="Ivanova N.N."/>
            <person name="Kyrpides N.C."/>
            <person name="Shapiro N."/>
            <person name="Eloe-Fadrosh E.A."/>
            <person name="Pietrasiak N."/>
        </authorList>
    </citation>
    <scope>NUCLEOTIDE SEQUENCE</scope>
    <source>
        <strain evidence="3">JT2-VF2</strain>
    </source>
</reference>
<protein>
    <submittedName>
        <fullName evidence="3">DUF2007 domain-containing protein</fullName>
    </submittedName>
</protein>
<dbReference type="EMBL" id="JAHHHN010000011">
    <property type="protein sequence ID" value="MBW4563207.1"/>
    <property type="molecule type" value="Genomic_DNA"/>
</dbReference>
<evidence type="ECO:0000313" key="3">
    <source>
        <dbReference type="EMBL" id="MBW4563207.1"/>
    </source>
</evidence>
<evidence type="ECO:0000259" key="2">
    <source>
        <dbReference type="Pfam" id="PF09413"/>
    </source>
</evidence>
<accession>A0A951UH53</accession>